<evidence type="ECO:0000313" key="3">
    <source>
        <dbReference type="EMBL" id="WOO81909.1"/>
    </source>
</evidence>
<keyword evidence="2" id="KW-0812">Transmembrane</keyword>
<evidence type="ECO:0000256" key="2">
    <source>
        <dbReference type="SAM" id="Phobius"/>
    </source>
</evidence>
<organism evidence="3 4">
    <name type="scientific">Vanrija pseudolonga</name>
    <dbReference type="NCBI Taxonomy" id="143232"/>
    <lineage>
        <taxon>Eukaryota</taxon>
        <taxon>Fungi</taxon>
        <taxon>Dikarya</taxon>
        <taxon>Basidiomycota</taxon>
        <taxon>Agaricomycotina</taxon>
        <taxon>Tremellomycetes</taxon>
        <taxon>Trichosporonales</taxon>
        <taxon>Trichosporonaceae</taxon>
        <taxon>Vanrija</taxon>
    </lineage>
</organism>
<keyword evidence="2" id="KW-1133">Transmembrane helix</keyword>
<feature type="compositionally biased region" description="Low complexity" evidence="1">
    <location>
        <begin position="1"/>
        <end position="16"/>
    </location>
</feature>
<keyword evidence="2" id="KW-0472">Membrane</keyword>
<keyword evidence="4" id="KW-1185">Reference proteome</keyword>
<accession>A0AAF0YDN6</accession>
<feature type="region of interest" description="Disordered" evidence="1">
    <location>
        <begin position="1"/>
        <end position="30"/>
    </location>
</feature>
<dbReference type="RefSeq" id="XP_062627941.1">
    <property type="nucleotide sequence ID" value="XM_062771957.1"/>
</dbReference>
<dbReference type="AlphaFoldDB" id="A0AAF0YDN6"/>
<reference evidence="3" key="1">
    <citation type="submission" date="2023-10" db="EMBL/GenBank/DDBJ databases">
        <authorList>
            <person name="Noh H."/>
        </authorList>
    </citation>
    <scope>NUCLEOTIDE SEQUENCE</scope>
    <source>
        <strain evidence="3">DUCC4014</strain>
    </source>
</reference>
<gene>
    <name evidence="3" type="ORF">LOC62_04G005424</name>
</gene>
<proteinExistence type="predicted"/>
<dbReference type="Proteomes" id="UP000827549">
    <property type="component" value="Chromosome 4"/>
</dbReference>
<feature type="region of interest" description="Disordered" evidence="1">
    <location>
        <begin position="298"/>
        <end position="326"/>
    </location>
</feature>
<dbReference type="EMBL" id="CP086717">
    <property type="protein sequence ID" value="WOO81909.1"/>
    <property type="molecule type" value="Genomic_DNA"/>
</dbReference>
<feature type="transmembrane region" description="Helical" evidence="2">
    <location>
        <begin position="69"/>
        <end position="90"/>
    </location>
</feature>
<feature type="compositionally biased region" description="Pro residues" evidence="1">
    <location>
        <begin position="211"/>
        <end position="223"/>
    </location>
</feature>
<feature type="compositionally biased region" description="Pro residues" evidence="1">
    <location>
        <begin position="231"/>
        <end position="243"/>
    </location>
</feature>
<evidence type="ECO:0000256" key="1">
    <source>
        <dbReference type="SAM" id="MobiDB-lite"/>
    </source>
</evidence>
<name>A0AAF0YDN6_9TREE</name>
<sequence length="326" mass="35094">MSTSSSTSSASASAGNFGPGGTGGDGTIPSASAQVTILTNGSSPSISQLFPTPTGYNANNNPSGKKLNVYYLVFLGILGALVVLACLLTVRSYRLRRQYRSAAQLAIARGEPFPPDWWQQGRQPTPADEPWGGGIYTGGPPPGPLSEWAIVGGRAPHGGRRERRWVRIPVLWDAKPVPEVEEEVDAEPAWASWGQPLTLHSLTPAPELRRPVPPPLQPPPPRPSVWRRNRAPPPPPPPAPVPKLEPEIERVVSAGEPMRVAVVIQMPGYERRVDEDDDDDDETVGWEPGMELGVWTGEVSPGAVPEWGSYTPSSTTHAAEEKEKEL</sequence>
<evidence type="ECO:0000313" key="4">
    <source>
        <dbReference type="Proteomes" id="UP000827549"/>
    </source>
</evidence>
<protein>
    <submittedName>
        <fullName evidence="3">Uncharacterized protein</fullName>
    </submittedName>
</protein>
<dbReference type="GeneID" id="87808653"/>
<feature type="region of interest" description="Disordered" evidence="1">
    <location>
        <begin position="204"/>
        <end position="243"/>
    </location>
</feature>
<feature type="compositionally biased region" description="Gly residues" evidence="1">
    <location>
        <begin position="17"/>
        <end position="26"/>
    </location>
</feature>